<comment type="similarity">
    <text evidence="1">Belongs to the AB hydrolase superfamily.</text>
</comment>
<feature type="domain" description="AB hydrolase-1" evidence="2">
    <location>
        <begin position="20"/>
        <end position="254"/>
    </location>
</feature>
<dbReference type="PANTHER" id="PTHR43039">
    <property type="entry name" value="ESTERASE-RELATED"/>
    <property type="match status" value="1"/>
</dbReference>
<gene>
    <name evidence="3" type="primary">rsbQ</name>
    <name evidence="3" type="ORF">GCM10023342_22420</name>
</gene>
<dbReference type="EMBL" id="BAABKI010000023">
    <property type="protein sequence ID" value="GAA5176620.1"/>
    <property type="molecule type" value="Genomic_DNA"/>
</dbReference>
<dbReference type="PRINTS" id="PR00111">
    <property type="entry name" value="ABHYDROLASE"/>
</dbReference>
<accession>A0ABP9RF60</accession>
<dbReference type="Proteomes" id="UP001500074">
    <property type="component" value="Unassembled WGS sequence"/>
</dbReference>
<name>A0ABP9RF60_9GAMM</name>
<evidence type="ECO:0000256" key="1">
    <source>
        <dbReference type="ARBA" id="ARBA00008645"/>
    </source>
</evidence>
<keyword evidence="4" id="KW-1185">Reference proteome</keyword>
<sequence>MAASILDRHSVTITGQGERTLLLLHGFGCDQRVWVPLVRAFEPDWRVARYDQAGCGRALKTVYSRHRHAALQGYAEDLLAVCAALGDQAVTVVGHSIGGIIAMLAAIEAPQRFRQLVMLCASSRYLDDPPDYRGGFDAAQLGELLTMMEQNYFAWAGSMAANVIGSQRKDVAERHLRNQFLANDARIARQFAEVTFYSDTRDALGQLTIPTLVMHTDEDAVVPPQAAEYLHANIPDARLEWLPCRGHYPHMSDPALLAERLRAHL</sequence>
<dbReference type="InterPro" id="IPR000073">
    <property type="entry name" value="AB_hydrolase_1"/>
</dbReference>
<evidence type="ECO:0000259" key="2">
    <source>
        <dbReference type="Pfam" id="PF00561"/>
    </source>
</evidence>
<dbReference type="Pfam" id="PF00561">
    <property type="entry name" value="Abhydrolase_1"/>
    <property type="match status" value="1"/>
</dbReference>
<dbReference type="Gene3D" id="3.40.50.1820">
    <property type="entry name" value="alpha/beta hydrolase"/>
    <property type="match status" value="1"/>
</dbReference>
<reference evidence="4" key="1">
    <citation type="journal article" date="2019" name="Int. J. Syst. Evol. Microbiol.">
        <title>The Global Catalogue of Microorganisms (GCM) 10K type strain sequencing project: providing services to taxonomists for standard genome sequencing and annotation.</title>
        <authorList>
            <consortium name="The Broad Institute Genomics Platform"/>
            <consortium name="The Broad Institute Genome Sequencing Center for Infectious Disease"/>
            <person name="Wu L."/>
            <person name="Ma J."/>
        </authorList>
    </citation>
    <scope>NUCLEOTIDE SEQUENCE [LARGE SCALE GENOMIC DNA]</scope>
    <source>
        <strain evidence="4">JCM 18472</strain>
    </source>
</reference>
<organism evidence="3 4">
    <name type="scientific">Modicisalibacter zincidurans</name>
    <dbReference type="NCBI Taxonomy" id="1178777"/>
    <lineage>
        <taxon>Bacteria</taxon>
        <taxon>Pseudomonadati</taxon>
        <taxon>Pseudomonadota</taxon>
        <taxon>Gammaproteobacteria</taxon>
        <taxon>Oceanospirillales</taxon>
        <taxon>Halomonadaceae</taxon>
        <taxon>Modicisalibacter</taxon>
    </lineage>
</organism>
<evidence type="ECO:0000313" key="3">
    <source>
        <dbReference type="EMBL" id="GAA5176620.1"/>
    </source>
</evidence>
<evidence type="ECO:0000313" key="4">
    <source>
        <dbReference type="Proteomes" id="UP001500074"/>
    </source>
</evidence>
<dbReference type="SUPFAM" id="SSF53474">
    <property type="entry name" value="alpha/beta-Hydrolases"/>
    <property type="match status" value="1"/>
</dbReference>
<proteinExistence type="inferred from homology"/>
<dbReference type="InterPro" id="IPR029058">
    <property type="entry name" value="AB_hydrolase_fold"/>
</dbReference>
<dbReference type="RefSeq" id="WP_031384892.1">
    <property type="nucleotide sequence ID" value="NZ_BAABKI010000023.1"/>
</dbReference>
<comment type="caution">
    <text evidence="3">The sequence shown here is derived from an EMBL/GenBank/DDBJ whole genome shotgun (WGS) entry which is preliminary data.</text>
</comment>
<protein>
    <submittedName>
        <fullName evidence="3">Sigma factor SigB/phosphatase RsbP regulator RsbQ</fullName>
    </submittedName>
</protein>